<dbReference type="InterPro" id="IPR011006">
    <property type="entry name" value="CheY-like_superfamily"/>
</dbReference>
<sequence>MYTRILICDDSAMARKQLARALPRDWKTEILYAGNGREALDVVREGKAELLLLDLNMPDMDGYQVLEVIRREDLPVMTLVVSGDIQPEARKRVIAQGAIDFLKKPVNSEQVAEVLEQFGLYQPDIAAPQPDSRGAIEVAPFSVGLSDFLQEISNVAMGQAADLLARLLDTFVQLPVPRITTVYRSELSMVLTASAQQQDTYSAVCQGFTGAGLAGEALLLFSDSSVQDMARLLGYDEADTEVAGIEVLMDMSSILFGAFLRGVGQQMDIQLGLGQPTVLGRHRRVDHLVEHHSRRQEKLMCVEIPYRLEEYGISCDLLVFFTEESIDQLETNLPFLTGDSGE</sequence>
<accession>A0ABQ3AXZ4</accession>
<dbReference type="PROSITE" id="PS50110">
    <property type="entry name" value="RESPONSE_REGULATORY"/>
    <property type="match status" value="1"/>
</dbReference>
<dbReference type="InterPro" id="IPR050595">
    <property type="entry name" value="Bact_response_regulator"/>
</dbReference>
<dbReference type="RefSeq" id="WP_189575448.1">
    <property type="nucleotide sequence ID" value="NZ_BMXV01000003.1"/>
</dbReference>
<dbReference type="PANTHER" id="PTHR44591">
    <property type="entry name" value="STRESS RESPONSE REGULATOR PROTEIN 1"/>
    <property type="match status" value="1"/>
</dbReference>
<keyword evidence="6" id="KW-1185">Reference proteome</keyword>
<dbReference type="Gene3D" id="3.40.1550.10">
    <property type="entry name" value="CheC-like"/>
    <property type="match status" value="1"/>
</dbReference>
<dbReference type="CDD" id="cd17593">
    <property type="entry name" value="REC_CheC-like"/>
    <property type="match status" value="1"/>
</dbReference>
<dbReference type="CDD" id="cd17910">
    <property type="entry name" value="CheC_ClassII"/>
    <property type="match status" value="1"/>
</dbReference>
<dbReference type="SUPFAM" id="SSF103039">
    <property type="entry name" value="CheC-like"/>
    <property type="match status" value="1"/>
</dbReference>
<evidence type="ECO:0000313" key="5">
    <source>
        <dbReference type="EMBL" id="GGY70779.1"/>
    </source>
</evidence>
<dbReference type="EMBL" id="BMXV01000003">
    <property type="protein sequence ID" value="GGY70779.1"/>
    <property type="molecule type" value="Genomic_DNA"/>
</dbReference>
<feature type="domain" description="Response regulatory" evidence="4">
    <location>
        <begin position="4"/>
        <end position="119"/>
    </location>
</feature>
<dbReference type="SUPFAM" id="SSF52172">
    <property type="entry name" value="CheY-like"/>
    <property type="match status" value="1"/>
</dbReference>
<dbReference type="Pfam" id="PF00072">
    <property type="entry name" value="Response_reg"/>
    <property type="match status" value="1"/>
</dbReference>
<keyword evidence="2 3" id="KW-0597">Phosphoprotein</keyword>
<evidence type="ECO:0000313" key="6">
    <source>
        <dbReference type="Proteomes" id="UP000601597"/>
    </source>
</evidence>
<gene>
    <name evidence="5" type="primary">cheC</name>
    <name evidence="5" type="ORF">GCM10007071_17300</name>
</gene>
<evidence type="ECO:0000256" key="2">
    <source>
        <dbReference type="ARBA" id="ARBA00022553"/>
    </source>
</evidence>
<protein>
    <submittedName>
        <fullName evidence="5">Response regulator</fullName>
    </submittedName>
</protein>
<feature type="modified residue" description="4-aspartylphosphate" evidence="3">
    <location>
        <position position="54"/>
    </location>
</feature>
<name>A0ABQ3AXZ4_9GAMM</name>
<evidence type="ECO:0000256" key="1">
    <source>
        <dbReference type="ARBA" id="ARBA00022500"/>
    </source>
</evidence>
<dbReference type="InterPro" id="IPR028976">
    <property type="entry name" value="CheC-like_sf"/>
</dbReference>
<evidence type="ECO:0000259" key="4">
    <source>
        <dbReference type="PROSITE" id="PS50110"/>
    </source>
</evidence>
<dbReference type="Proteomes" id="UP000601597">
    <property type="component" value="Unassembled WGS sequence"/>
</dbReference>
<reference evidence="6" key="1">
    <citation type="journal article" date="2019" name="Int. J. Syst. Evol. Microbiol.">
        <title>The Global Catalogue of Microorganisms (GCM) 10K type strain sequencing project: providing services to taxonomists for standard genome sequencing and annotation.</title>
        <authorList>
            <consortium name="The Broad Institute Genomics Platform"/>
            <consortium name="The Broad Institute Genome Sequencing Center for Infectious Disease"/>
            <person name="Wu L."/>
            <person name="Ma J."/>
        </authorList>
    </citation>
    <scope>NUCLEOTIDE SEQUENCE [LARGE SCALE GENOMIC DNA]</scope>
    <source>
        <strain evidence="6">KCTC 22280</strain>
    </source>
</reference>
<dbReference type="Gene3D" id="3.40.50.2300">
    <property type="match status" value="1"/>
</dbReference>
<comment type="caution">
    <text evidence="5">The sequence shown here is derived from an EMBL/GenBank/DDBJ whole genome shotgun (WGS) entry which is preliminary data.</text>
</comment>
<keyword evidence="1" id="KW-0145">Chemotaxis</keyword>
<dbReference type="InterPro" id="IPR001789">
    <property type="entry name" value="Sig_transdc_resp-reg_receiver"/>
</dbReference>
<evidence type="ECO:0000256" key="3">
    <source>
        <dbReference type="PROSITE-ProRule" id="PRU00169"/>
    </source>
</evidence>
<proteinExistence type="predicted"/>
<organism evidence="5 6">
    <name type="scientific">Marinobacter zhanjiangensis</name>
    <dbReference type="NCBI Taxonomy" id="578215"/>
    <lineage>
        <taxon>Bacteria</taxon>
        <taxon>Pseudomonadati</taxon>
        <taxon>Pseudomonadota</taxon>
        <taxon>Gammaproteobacteria</taxon>
        <taxon>Pseudomonadales</taxon>
        <taxon>Marinobacteraceae</taxon>
        <taxon>Marinobacter</taxon>
    </lineage>
</organism>
<dbReference type="SMART" id="SM00448">
    <property type="entry name" value="REC"/>
    <property type="match status" value="1"/>
</dbReference>
<dbReference type="PANTHER" id="PTHR44591:SF24">
    <property type="entry name" value="PROTEIN-GLUTAMATE METHYLESTERASE_PROTEIN-GLUTAMINE GLUTAMINASE 1"/>
    <property type="match status" value="1"/>
</dbReference>